<sequence length="286" mass="30198">MKKSLTWGDGGARRPNVAPGVRNMLVVVFGEFCGTFLFLFLAFVGTQAALESNDASDPAAPLLPSTLMYIASSFGCSLAINVWIFYRVSGGMFNPAVTLGLLLAGVVKPLRALAIVLTQMVAAICASAMVEGLLPGRLGVNNRLGNGTTVAQGLFLEVFLTAQLVLTVYFLAVEKHRATFLAPLGVGLSAFIAHVAGTRFTGTSINPARSFGPDVVGGGGFPGYHWIFWVGPFLGAALAFAVYKLLTWFDYQHVNPGQDAHDVEAAALAAENAELATQNSRRETAA</sequence>
<gene>
    <name evidence="1" type="ORF">N3K66_002370</name>
</gene>
<dbReference type="EMBL" id="CM047941">
    <property type="protein sequence ID" value="KAI9903018.1"/>
    <property type="molecule type" value="Genomic_DNA"/>
</dbReference>
<protein>
    <submittedName>
        <fullName evidence="1">Uncharacterized protein</fullName>
    </submittedName>
</protein>
<proteinExistence type="predicted"/>
<name>A0ACC0VB75_9HYPO</name>
<reference evidence="1" key="1">
    <citation type="submission" date="2022-10" db="EMBL/GenBank/DDBJ databases">
        <title>Complete Genome of Trichothecium roseum strain YXFP-22015, a Plant Pathogen Isolated from Citrus.</title>
        <authorList>
            <person name="Wang Y."/>
            <person name="Zhu L."/>
        </authorList>
    </citation>
    <scope>NUCLEOTIDE SEQUENCE</scope>
    <source>
        <strain evidence="1">YXFP-22015</strain>
    </source>
</reference>
<dbReference type="Proteomes" id="UP001163324">
    <property type="component" value="Chromosome 2"/>
</dbReference>
<evidence type="ECO:0000313" key="2">
    <source>
        <dbReference type="Proteomes" id="UP001163324"/>
    </source>
</evidence>
<keyword evidence="2" id="KW-1185">Reference proteome</keyword>
<organism evidence="1 2">
    <name type="scientific">Trichothecium roseum</name>
    <dbReference type="NCBI Taxonomy" id="47278"/>
    <lineage>
        <taxon>Eukaryota</taxon>
        <taxon>Fungi</taxon>
        <taxon>Dikarya</taxon>
        <taxon>Ascomycota</taxon>
        <taxon>Pezizomycotina</taxon>
        <taxon>Sordariomycetes</taxon>
        <taxon>Hypocreomycetidae</taxon>
        <taxon>Hypocreales</taxon>
        <taxon>Hypocreales incertae sedis</taxon>
        <taxon>Trichothecium</taxon>
    </lineage>
</organism>
<evidence type="ECO:0000313" key="1">
    <source>
        <dbReference type="EMBL" id="KAI9903018.1"/>
    </source>
</evidence>
<accession>A0ACC0VB75</accession>
<comment type="caution">
    <text evidence="1">The sequence shown here is derived from an EMBL/GenBank/DDBJ whole genome shotgun (WGS) entry which is preliminary data.</text>
</comment>